<proteinExistence type="predicted"/>
<reference evidence="2" key="5">
    <citation type="submission" date="2024-05" db="EMBL/GenBank/DDBJ databases">
        <authorList>
            <person name="Sun Q."/>
            <person name="Sedlacek I."/>
        </authorList>
    </citation>
    <scope>NUCLEOTIDE SEQUENCE</scope>
    <source>
        <strain evidence="2">CCM 7403</strain>
    </source>
</reference>
<organism evidence="3 4">
    <name type="scientific">Nocardioides daphniae</name>
    <dbReference type="NCBI Taxonomy" id="402297"/>
    <lineage>
        <taxon>Bacteria</taxon>
        <taxon>Bacillati</taxon>
        <taxon>Actinomycetota</taxon>
        <taxon>Actinomycetes</taxon>
        <taxon>Propionibacteriales</taxon>
        <taxon>Nocardioidaceae</taxon>
        <taxon>Nocardioides</taxon>
    </lineage>
</organism>
<dbReference type="AlphaFoldDB" id="A0A4P7UDI4"/>
<evidence type="ECO:0000313" key="2">
    <source>
        <dbReference type="EMBL" id="GGD13661.1"/>
    </source>
</evidence>
<dbReference type="KEGG" id="ndp:E2C04_15940"/>
<name>A0A4P7UDI4_9ACTN</name>
<sequence length="155" mass="16180">MGVAGEATHLGRQATDRLGDGRVVVAPVRDHVVGLGDQLTGTDLLQLGRHPAGVLGTARVGDHPGVGAVAPLRRAHRSHVHQLGLAVGVRELADVRELRQVGLLEQGELGEDLEVDVGEVLRHGDTVTAGHPRLGTAGRGRIAGTLPHGRARRPP</sequence>
<evidence type="ECO:0000313" key="4">
    <source>
        <dbReference type="Proteomes" id="UP000297025"/>
    </source>
</evidence>
<evidence type="ECO:0000256" key="1">
    <source>
        <dbReference type="SAM" id="MobiDB-lite"/>
    </source>
</evidence>
<accession>A0A4P7UDI4</accession>
<reference evidence="3" key="4">
    <citation type="submission" date="2019-03" db="EMBL/GenBank/DDBJ databases">
        <authorList>
            <person name="Huang Y."/>
        </authorList>
    </citation>
    <scope>NUCLEOTIDE SEQUENCE</scope>
    <source>
        <strain evidence="3">JCM 16608</strain>
    </source>
</reference>
<dbReference type="EMBL" id="BMCK01000001">
    <property type="protein sequence ID" value="GGD13661.1"/>
    <property type="molecule type" value="Genomic_DNA"/>
</dbReference>
<dbReference type="EMBL" id="CP038462">
    <property type="protein sequence ID" value="QCC78310.1"/>
    <property type="molecule type" value="Genomic_DNA"/>
</dbReference>
<dbReference type="Proteomes" id="UP000297025">
    <property type="component" value="Chromosome"/>
</dbReference>
<dbReference type="Proteomes" id="UP000630594">
    <property type="component" value="Unassembled WGS sequence"/>
</dbReference>
<reference evidence="2" key="2">
    <citation type="journal article" date="2014" name="Int. J. Syst. Evol. Microbiol.">
        <title>Complete genome of a new Firmicutes species belonging to the dominant human colonic microbiota ('Ruminococcus bicirculans') reveals two chromosomes and a selective capacity to utilize plant glucans.</title>
        <authorList>
            <consortium name="NISC Comparative Sequencing Program"/>
            <person name="Wegmann U."/>
            <person name="Louis P."/>
            <person name="Goesmann A."/>
            <person name="Henrissat B."/>
            <person name="Duncan S.H."/>
            <person name="Flint H.J."/>
        </authorList>
    </citation>
    <scope>NUCLEOTIDE SEQUENCE</scope>
    <source>
        <strain evidence="2">CCM 7403</strain>
    </source>
</reference>
<keyword evidence="5" id="KW-1185">Reference proteome</keyword>
<protein>
    <submittedName>
        <fullName evidence="3">Uncharacterized protein</fullName>
    </submittedName>
</protein>
<reference evidence="5" key="3">
    <citation type="journal article" date="2019" name="Int. J. Syst. Evol. Microbiol.">
        <title>The Global Catalogue of Microorganisms (GCM) 10K type strain sequencing project: providing services to taxonomists for standard genome sequencing and annotation.</title>
        <authorList>
            <consortium name="The Broad Institute Genomics Platform"/>
            <consortium name="The Broad Institute Genome Sequencing Center for Infectious Disease"/>
            <person name="Wu L."/>
            <person name="Ma J."/>
        </authorList>
    </citation>
    <scope>NUCLEOTIDE SEQUENCE [LARGE SCALE GENOMIC DNA]</scope>
    <source>
        <strain evidence="5">CCM 7403</strain>
    </source>
</reference>
<evidence type="ECO:0000313" key="5">
    <source>
        <dbReference type="Proteomes" id="UP000630594"/>
    </source>
</evidence>
<feature type="region of interest" description="Disordered" evidence="1">
    <location>
        <begin position="126"/>
        <end position="155"/>
    </location>
</feature>
<reference evidence="3 4" key="1">
    <citation type="journal article" date="2008" name="Int. J. Syst. Evol. Microbiol.">
        <title>Nocardioides daphniae sp. nov., isolated from Daphnia cucullata (Crustacea: Cladocera).</title>
        <authorList>
            <person name="Toth E.M."/>
            <person name="Keki Z."/>
            <person name="Homonnay Z.G."/>
            <person name="Borsodi A.K."/>
            <person name="Marialigeti K."/>
            <person name="Schumann P."/>
        </authorList>
    </citation>
    <scope>NUCLEOTIDE SEQUENCE [LARGE SCALE GENOMIC DNA]</scope>
    <source>
        <strain evidence="3 4">JCM 16608</strain>
    </source>
</reference>
<evidence type="ECO:0000313" key="3">
    <source>
        <dbReference type="EMBL" id="QCC78310.1"/>
    </source>
</evidence>
<gene>
    <name evidence="3" type="ORF">E2C04_15940</name>
    <name evidence="2" type="ORF">GCM10007231_10920</name>
</gene>
<dbReference type="RefSeq" id="WP_135833347.1">
    <property type="nucleotide sequence ID" value="NZ_CP038462.1"/>
</dbReference>